<dbReference type="NCBIfam" id="TIGR00369">
    <property type="entry name" value="unchar_dom_1"/>
    <property type="match status" value="1"/>
</dbReference>
<dbReference type="Pfam" id="PF03061">
    <property type="entry name" value="4HBT"/>
    <property type="match status" value="1"/>
</dbReference>
<accession>A0ABS1DKK7</accession>
<gene>
    <name evidence="9" type="ORF">CKO28_20770</name>
</gene>
<evidence type="ECO:0000256" key="4">
    <source>
        <dbReference type="ARBA" id="ARBA00038381"/>
    </source>
</evidence>
<evidence type="ECO:0000256" key="1">
    <source>
        <dbReference type="ARBA" id="ARBA00022801"/>
    </source>
</evidence>
<dbReference type="PANTHER" id="PTHR43240">
    <property type="entry name" value="1,4-DIHYDROXY-2-NAPHTHOYL-COA THIOESTERASE 1"/>
    <property type="match status" value="1"/>
</dbReference>
<evidence type="ECO:0000313" key="9">
    <source>
        <dbReference type="EMBL" id="MBK1670462.1"/>
    </source>
</evidence>
<dbReference type="PANTHER" id="PTHR43240:SF20">
    <property type="entry name" value="MEDIUM_LONG-CHAIN ACYL-COA THIOESTERASE YIGI"/>
    <property type="match status" value="1"/>
</dbReference>
<dbReference type="RefSeq" id="WP_200342824.1">
    <property type="nucleotide sequence ID" value="NZ_NRRL01000096.1"/>
</dbReference>
<feature type="domain" description="Thioesterase" evidence="8">
    <location>
        <begin position="54"/>
        <end position="125"/>
    </location>
</feature>
<evidence type="ECO:0000256" key="3">
    <source>
        <dbReference type="ARBA" id="ARBA00036002"/>
    </source>
</evidence>
<comment type="caution">
    <text evidence="9">The sequence shown here is derived from an EMBL/GenBank/DDBJ whole genome shotgun (WGS) entry which is preliminary data.</text>
</comment>
<dbReference type="CDD" id="cd03443">
    <property type="entry name" value="PaaI_thioesterase"/>
    <property type="match status" value="1"/>
</dbReference>
<proteinExistence type="inferred from homology"/>
<dbReference type="Gene3D" id="3.10.129.10">
    <property type="entry name" value="Hotdog Thioesterase"/>
    <property type="match status" value="1"/>
</dbReference>
<name>A0ABS1DKK7_9PROT</name>
<dbReference type="InterPro" id="IPR003736">
    <property type="entry name" value="PAAI_dom"/>
</dbReference>
<dbReference type="SUPFAM" id="SSF54637">
    <property type="entry name" value="Thioesterase/thiol ester dehydrase-isomerase"/>
    <property type="match status" value="1"/>
</dbReference>
<keyword evidence="1" id="KW-0378">Hydrolase</keyword>
<dbReference type="Proteomes" id="UP001296873">
    <property type="component" value="Unassembled WGS sequence"/>
</dbReference>
<reference evidence="9 10" key="1">
    <citation type="journal article" date="2020" name="Microorganisms">
        <title>Osmotic Adaptation and Compatible Solute Biosynthesis of Phototrophic Bacteria as Revealed from Genome Analyses.</title>
        <authorList>
            <person name="Imhoff J.F."/>
            <person name="Rahn T."/>
            <person name="Kunzel S."/>
            <person name="Keller A."/>
            <person name="Neulinger S.C."/>
        </authorList>
    </citation>
    <scope>NUCLEOTIDE SEQUENCE [LARGE SCALE GENOMIC DNA]</scope>
    <source>
        <strain evidence="9 10">DSM 9895</strain>
    </source>
</reference>
<keyword evidence="10" id="KW-1185">Reference proteome</keyword>
<dbReference type="EMBL" id="NRRL01000096">
    <property type="protein sequence ID" value="MBK1670462.1"/>
    <property type="molecule type" value="Genomic_DNA"/>
</dbReference>
<evidence type="ECO:0000256" key="7">
    <source>
        <dbReference type="ARBA" id="ARBA00048062"/>
    </source>
</evidence>
<dbReference type="InterPro" id="IPR029069">
    <property type="entry name" value="HotDog_dom_sf"/>
</dbReference>
<evidence type="ECO:0000256" key="5">
    <source>
        <dbReference type="ARBA" id="ARBA00038894"/>
    </source>
</evidence>
<organism evidence="9 10">
    <name type="scientific">Rhodovibrio sodomensis</name>
    <dbReference type="NCBI Taxonomy" id="1088"/>
    <lineage>
        <taxon>Bacteria</taxon>
        <taxon>Pseudomonadati</taxon>
        <taxon>Pseudomonadota</taxon>
        <taxon>Alphaproteobacteria</taxon>
        <taxon>Rhodospirillales</taxon>
        <taxon>Rhodovibrionaceae</taxon>
        <taxon>Rhodovibrio</taxon>
    </lineage>
</organism>
<sequence>MTAFEPGSADYERRTRDSFARQAAMRLIGAEMTSVEPGRVEIALPFSEQVTQQHGFIHAGITSAIADTAGGFAAFTLFPPDVSVLTAEYKINLLAPATGPRLVAVGEVLKPGRTLTTCEVAVYNEAADGRRKLCAKVLQTLARVGPRPDIGEAG</sequence>
<comment type="catalytic activity">
    <reaction evidence="7">
        <text>a medium-chain fatty acyl-CoA + H2O = a medium-chain fatty acid + CoA + H(+)</text>
        <dbReference type="Rhea" id="RHEA:68184"/>
        <dbReference type="ChEBI" id="CHEBI:15377"/>
        <dbReference type="ChEBI" id="CHEBI:15378"/>
        <dbReference type="ChEBI" id="CHEBI:57287"/>
        <dbReference type="ChEBI" id="CHEBI:59558"/>
        <dbReference type="ChEBI" id="CHEBI:90546"/>
    </reaction>
</comment>
<protein>
    <recommendedName>
        <fullName evidence="6">Medium/long-chain acyl-CoA thioesterase YigI</fullName>
        <ecNumber evidence="5">3.1.2.20</ecNumber>
    </recommendedName>
</protein>
<comment type="similarity">
    <text evidence="4">Belongs to the YigI thioesterase family.</text>
</comment>
<dbReference type="InterPro" id="IPR006683">
    <property type="entry name" value="Thioestr_dom"/>
</dbReference>
<comment type="catalytic activity">
    <reaction evidence="3">
        <text>a long-chain fatty acyl-CoA + H2O = a long-chain fatty acid + CoA + H(+)</text>
        <dbReference type="Rhea" id="RHEA:67680"/>
        <dbReference type="ChEBI" id="CHEBI:15377"/>
        <dbReference type="ChEBI" id="CHEBI:15378"/>
        <dbReference type="ChEBI" id="CHEBI:57287"/>
        <dbReference type="ChEBI" id="CHEBI:57560"/>
        <dbReference type="ChEBI" id="CHEBI:83139"/>
    </reaction>
</comment>
<evidence type="ECO:0000313" key="10">
    <source>
        <dbReference type="Proteomes" id="UP001296873"/>
    </source>
</evidence>
<evidence type="ECO:0000256" key="2">
    <source>
        <dbReference type="ARBA" id="ARBA00035880"/>
    </source>
</evidence>
<evidence type="ECO:0000259" key="8">
    <source>
        <dbReference type="Pfam" id="PF03061"/>
    </source>
</evidence>
<evidence type="ECO:0000256" key="6">
    <source>
        <dbReference type="ARBA" id="ARBA00040062"/>
    </source>
</evidence>
<dbReference type="EC" id="3.1.2.20" evidence="5"/>
<comment type="catalytic activity">
    <reaction evidence="2">
        <text>a fatty acyl-CoA + H2O = a fatty acid + CoA + H(+)</text>
        <dbReference type="Rhea" id="RHEA:16781"/>
        <dbReference type="ChEBI" id="CHEBI:15377"/>
        <dbReference type="ChEBI" id="CHEBI:15378"/>
        <dbReference type="ChEBI" id="CHEBI:28868"/>
        <dbReference type="ChEBI" id="CHEBI:57287"/>
        <dbReference type="ChEBI" id="CHEBI:77636"/>
        <dbReference type="EC" id="3.1.2.20"/>
    </reaction>
</comment>